<evidence type="ECO:0000313" key="8">
    <source>
        <dbReference type="Proteomes" id="UP000243579"/>
    </source>
</evidence>
<dbReference type="GO" id="GO:0031417">
    <property type="term" value="C:NatC complex"/>
    <property type="evidence" value="ECO:0007669"/>
    <property type="project" value="InterPro"/>
</dbReference>
<keyword evidence="8" id="KW-1185">Reference proteome</keyword>
<organism evidence="7 8">
    <name type="scientific">Achlya hypogyna</name>
    <name type="common">Oomycete</name>
    <name type="synonym">Protoachlya hypogyna</name>
    <dbReference type="NCBI Taxonomy" id="1202772"/>
    <lineage>
        <taxon>Eukaryota</taxon>
        <taxon>Sar</taxon>
        <taxon>Stramenopiles</taxon>
        <taxon>Oomycota</taxon>
        <taxon>Saprolegniomycetes</taxon>
        <taxon>Saprolegniales</taxon>
        <taxon>Achlyaceae</taxon>
        <taxon>Achlya</taxon>
    </lineage>
</organism>
<dbReference type="Pfam" id="PF04112">
    <property type="entry name" value="Mak10"/>
    <property type="match status" value="1"/>
</dbReference>
<gene>
    <name evidence="7" type="ORF">ACHHYP_05710</name>
</gene>
<feature type="domain" description="NAA35-like N-terminal" evidence="5">
    <location>
        <begin position="40"/>
        <end position="188"/>
    </location>
</feature>
<evidence type="ECO:0000256" key="1">
    <source>
        <dbReference type="ARBA" id="ARBA00004496"/>
    </source>
</evidence>
<feature type="region of interest" description="Disordered" evidence="4">
    <location>
        <begin position="548"/>
        <end position="577"/>
    </location>
</feature>
<dbReference type="Pfam" id="PF25789">
    <property type="entry name" value="TPR_NAA35"/>
    <property type="match status" value="1"/>
</dbReference>
<feature type="compositionally biased region" description="Basic residues" evidence="4">
    <location>
        <begin position="560"/>
        <end position="569"/>
    </location>
</feature>
<dbReference type="OrthoDB" id="269405at2759"/>
<dbReference type="PANTHER" id="PTHR21373">
    <property type="entry name" value="GLUCOSE REPRESSIBLE PROTEIN MAK10"/>
    <property type="match status" value="1"/>
</dbReference>
<evidence type="ECO:0000256" key="3">
    <source>
        <dbReference type="ARBA" id="ARBA00022490"/>
    </source>
</evidence>
<comment type="subcellular location">
    <subcellularLocation>
        <location evidence="1">Cytoplasm</location>
    </subcellularLocation>
</comment>
<accession>A0A1V9YX48</accession>
<dbReference type="PANTHER" id="PTHR21373:SF0">
    <property type="entry name" value="N-ALPHA-ACETYLTRANSFERASE 35, NATC AUXILIARY SUBUNIT"/>
    <property type="match status" value="1"/>
</dbReference>
<dbReference type="InterPro" id="IPR007244">
    <property type="entry name" value="Naa35_N"/>
</dbReference>
<dbReference type="InterPro" id="IPR057983">
    <property type="entry name" value="NAA35-like_N"/>
</dbReference>
<dbReference type="STRING" id="1202772.A0A1V9YX48"/>
<feature type="domain" description="NAA35-like TPR repeats" evidence="6">
    <location>
        <begin position="352"/>
        <end position="751"/>
    </location>
</feature>
<name>A0A1V9YX48_ACHHY</name>
<reference evidence="7 8" key="1">
    <citation type="journal article" date="2014" name="Genome Biol. Evol.">
        <title>The secreted proteins of Achlya hypogyna and Thraustotheca clavata identify the ancestral oomycete secretome and reveal gene acquisitions by horizontal gene transfer.</title>
        <authorList>
            <person name="Misner I."/>
            <person name="Blouin N."/>
            <person name="Leonard G."/>
            <person name="Richards T.A."/>
            <person name="Lane C.E."/>
        </authorList>
    </citation>
    <scope>NUCLEOTIDE SEQUENCE [LARGE SCALE GENOMIC DNA]</scope>
    <source>
        <strain evidence="7 8">ATCC 48635</strain>
    </source>
</reference>
<comment type="similarity">
    <text evidence="2">Belongs to the MAK10 family.</text>
</comment>
<evidence type="ECO:0000259" key="6">
    <source>
        <dbReference type="Pfam" id="PF25789"/>
    </source>
</evidence>
<proteinExistence type="inferred from homology"/>
<dbReference type="InterPro" id="IPR057982">
    <property type="entry name" value="TPR_NAA35"/>
</dbReference>
<dbReference type="EMBL" id="JNBR01000657">
    <property type="protein sequence ID" value="OQR90203.1"/>
    <property type="molecule type" value="Genomic_DNA"/>
</dbReference>
<evidence type="ECO:0000256" key="2">
    <source>
        <dbReference type="ARBA" id="ARBA00006289"/>
    </source>
</evidence>
<dbReference type="Proteomes" id="UP000243579">
    <property type="component" value="Unassembled WGS sequence"/>
</dbReference>
<comment type="caution">
    <text evidence="7">The sequence shown here is derived from an EMBL/GenBank/DDBJ whole genome shotgun (WGS) entry which is preliminary data.</text>
</comment>
<evidence type="ECO:0000259" key="5">
    <source>
        <dbReference type="Pfam" id="PF04112"/>
    </source>
</evidence>
<evidence type="ECO:0000256" key="4">
    <source>
        <dbReference type="SAM" id="MobiDB-lite"/>
    </source>
</evidence>
<protein>
    <submittedName>
        <fullName evidence="7">Uncharacterized protein</fullName>
    </submittedName>
</protein>
<dbReference type="AlphaFoldDB" id="A0A1V9YX48"/>
<sequence length="758" mass="84111">MAVAAPHVSAPGAEGDLLNAEWADATELFFDASNALTLSQMVHVPFFSYFESMSALELMDPKMDAGMVDQNQLILPVAERLAKGLIPMTFTDAASVVATIDRIEQCESAWRNGQTTEQSLLTCLYLHPVVYHTLLQLDTDEVSLAAGPSKEASLLCIFRAYLLLTIKACTVQRNAILRADIYEEEDFAPAGADTPRGEAIDDALVFGSLELAEARLDALLAKKSKKKTSTVEPLHPTLGRDFARLLSTRLQYKKNFYFCLASLGTAECPDLERATVFLEAALDDLTALATESLEVAAGCFAPEAHVGFDNHIGRVLASTAPPRAAKLEPFASVVAANTTLCTHLRLATAPAAFESMDDLKAFLSHMSSLQPNILVRSYILLFLYIDKKMYGQYNFMEWLGDSMVMAGVPSVLLSTQEGMMYSSRCIEAVYESLKLHMHNRPRQRSRLELMLQDWAVLETEAAAIDDKFVTEMGIPKASYPRYFTAWALEQTLGLMQQYLSLGFELDLYATSEYATIYCYLDYLIGTRIHNLTNAWSFVEKLHTMTRPEAKAVPPPAPAKKSGKKGSKGPKKPDAPEAVDPVKEKYALDIALLETHRALVRAMFQYVVGLQLDGLLPADTPVYGSPEVRYAHRFLPFEKLQYPQPLSYADMTKNCDFSQYEVAVVYQSSDECFKMARGHMEQVLSKPTLPERLVGELKALTKVCVANGVYIAQLEKEKKVLSLQSLSLHEKKAKHPLGLEIGFTVHPQYPTIQVKKTTT</sequence>
<evidence type="ECO:0000313" key="7">
    <source>
        <dbReference type="EMBL" id="OQR90203.1"/>
    </source>
</evidence>
<keyword evidence="3" id="KW-0963">Cytoplasm</keyword>